<dbReference type="Pfam" id="PF00320">
    <property type="entry name" value="GATA"/>
    <property type="match status" value="1"/>
</dbReference>
<accession>A0A1G4M8Q0</accession>
<dbReference type="AlphaFoldDB" id="A0A1G4M8Q0"/>
<name>A0A1G4M8Q0_LACFM</name>
<keyword evidence="3 6" id="KW-0863">Zinc-finger</keyword>
<feature type="compositionally biased region" description="Polar residues" evidence="8">
    <location>
        <begin position="20"/>
        <end position="30"/>
    </location>
</feature>
<gene>
    <name evidence="10" type="ORF">LAFE_0B11540G</name>
</gene>
<dbReference type="CDD" id="cd00202">
    <property type="entry name" value="ZnF_GATA"/>
    <property type="match status" value="1"/>
</dbReference>
<feature type="compositionally biased region" description="Polar residues" evidence="8">
    <location>
        <begin position="167"/>
        <end position="188"/>
    </location>
</feature>
<sequence length="458" mass="50764">MSNTSTAVANVSANANQTSHAGSTSPPVCKNCHTSTTPLWRRDEHGAVLCNACGLFLKLHGRPRPISLKTDVIKSRNRKSNSHNHADSPNDKKKKDGSHQKKRKLQDARELHAAETLETLMKNGGSRTNGTPSSHAYQKILPNSTVPQSNYKVSLPHLSMLLGSVPPSENTDKTGQQLSKHNQQSTPQPMGGYQPSRQASQQAPPPQPSKQHNSATATSVASPILNPEEHSMERQASHLASINEILNNQKTKSEKSISAIASPAMHPQTMPMVPNSHSPMITPIPSHSNGSLAQAMMTEANNSENNYHVRTGSHYSNSPPPMDLQKQAVESSTTSRSSNGAYNGDSGRVGSASMMKQQEMELQSPLHFQQKKLQQEQQQRQYEEQEHLQLQLQLQQQQQQRQQLQTQTPLAMVLQSQEEVIKLKTRISELELVTDLYKRHIFELDAKCRILEGKLNRD</sequence>
<reference evidence="11" key="1">
    <citation type="submission" date="2016-03" db="EMBL/GenBank/DDBJ databases">
        <authorList>
            <person name="Devillers H."/>
        </authorList>
    </citation>
    <scope>NUCLEOTIDE SEQUENCE [LARGE SCALE GENOMIC DNA]</scope>
</reference>
<feature type="region of interest" description="Disordered" evidence="8">
    <location>
        <begin position="162"/>
        <end position="218"/>
    </location>
</feature>
<dbReference type="GO" id="GO:0008270">
    <property type="term" value="F:zinc ion binding"/>
    <property type="evidence" value="ECO:0007669"/>
    <property type="project" value="UniProtKB-KW"/>
</dbReference>
<keyword evidence="5" id="KW-0539">Nucleus</keyword>
<dbReference type="InterPro" id="IPR013088">
    <property type="entry name" value="Znf_NHR/GATA"/>
</dbReference>
<evidence type="ECO:0000256" key="8">
    <source>
        <dbReference type="SAM" id="MobiDB-lite"/>
    </source>
</evidence>
<feature type="compositionally biased region" description="Polar residues" evidence="8">
    <location>
        <begin position="306"/>
        <end position="317"/>
    </location>
</feature>
<keyword evidence="4" id="KW-0862">Zinc</keyword>
<dbReference type="PRINTS" id="PR00619">
    <property type="entry name" value="GATAZNFINGER"/>
</dbReference>
<feature type="compositionally biased region" description="Low complexity" evidence="8">
    <location>
        <begin position="1"/>
        <end position="19"/>
    </location>
</feature>
<dbReference type="SUPFAM" id="SSF57716">
    <property type="entry name" value="Glucocorticoid receptor-like (DNA-binding domain)"/>
    <property type="match status" value="1"/>
</dbReference>
<dbReference type="OMA" id="HINELDG"/>
<dbReference type="GO" id="GO:0000122">
    <property type="term" value="P:negative regulation of transcription by RNA polymerase II"/>
    <property type="evidence" value="ECO:0007669"/>
    <property type="project" value="TreeGrafter"/>
</dbReference>
<evidence type="ECO:0000256" key="1">
    <source>
        <dbReference type="ARBA" id="ARBA00004123"/>
    </source>
</evidence>
<keyword evidence="7" id="KW-0175">Coiled coil</keyword>
<dbReference type="GO" id="GO:0000978">
    <property type="term" value="F:RNA polymerase II cis-regulatory region sequence-specific DNA binding"/>
    <property type="evidence" value="ECO:0007669"/>
    <property type="project" value="TreeGrafter"/>
</dbReference>
<proteinExistence type="predicted"/>
<feature type="coiled-coil region" evidence="7">
    <location>
        <begin position="366"/>
        <end position="407"/>
    </location>
</feature>
<evidence type="ECO:0000256" key="7">
    <source>
        <dbReference type="SAM" id="Coils"/>
    </source>
</evidence>
<protein>
    <submittedName>
        <fullName evidence="10">LAFE_0B11540g1_1</fullName>
    </submittedName>
</protein>
<dbReference type="Gene3D" id="3.30.50.10">
    <property type="entry name" value="Erythroid Transcription Factor GATA-1, subunit A"/>
    <property type="match status" value="1"/>
</dbReference>
<dbReference type="STRING" id="4955.A0A1G4M8Q0"/>
<feature type="region of interest" description="Disordered" evidence="8">
    <location>
        <begin position="1"/>
        <end position="30"/>
    </location>
</feature>
<evidence type="ECO:0000256" key="6">
    <source>
        <dbReference type="PROSITE-ProRule" id="PRU00094"/>
    </source>
</evidence>
<feature type="compositionally biased region" description="Basic and acidic residues" evidence="8">
    <location>
        <begin position="84"/>
        <end position="108"/>
    </location>
</feature>
<feature type="region of interest" description="Disordered" evidence="8">
    <location>
        <begin position="306"/>
        <end position="352"/>
    </location>
</feature>
<evidence type="ECO:0000256" key="3">
    <source>
        <dbReference type="ARBA" id="ARBA00022771"/>
    </source>
</evidence>
<dbReference type="PANTHER" id="PTHR10071:SF281">
    <property type="entry name" value="BOX A-BINDING FACTOR-RELATED"/>
    <property type="match status" value="1"/>
</dbReference>
<evidence type="ECO:0000313" key="10">
    <source>
        <dbReference type="EMBL" id="SCW00195.1"/>
    </source>
</evidence>
<evidence type="ECO:0000259" key="9">
    <source>
        <dbReference type="PROSITE" id="PS50114"/>
    </source>
</evidence>
<dbReference type="Proteomes" id="UP000190831">
    <property type="component" value="Chromosome B"/>
</dbReference>
<comment type="subcellular location">
    <subcellularLocation>
        <location evidence="1">Nucleus</location>
    </subcellularLocation>
</comment>
<dbReference type="PANTHER" id="PTHR10071">
    <property type="entry name" value="TRANSCRIPTION FACTOR GATA FAMILY MEMBER"/>
    <property type="match status" value="1"/>
</dbReference>
<dbReference type="SMART" id="SM00401">
    <property type="entry name" value="ZnF_GATA"/>
    <property type="match status" value="1"/>
</dbReference>
<dbReference type="GO" id="GO:0045944">
    <property type="term" value="P:positive regulation of transcription by RNA polymerase II"/>
    <property type="evidence" value="ECO:0007669"/>
    <property type="project" value="TreeGrafter"/>
</dbReference>
<evidence type="ECO:0000256" key="4">
    <source>
        <dbReference type="ARBA" id="ARBA00022833"/>
    </source>
</evidence>
<dbReference type="GO" id="GO:0005634">
    <property type="term" value="C:nucleus"/>
    <property type="evidence" value="ECO:0007669"/>
    <property type="project" value="UniProtKB-SubCell"/>
</dbReference>
<dbReference type="EMBL" id="LT598489">
    <property type="protein sequence ID" value="SCW00195.1"/>
    <property type="molecule type" value="Genomic_DNA"/>
</dbReference>
<keyword evidence="11" id="KW-1185">Reference proteome</keyword>
<dbReference type="PROSITE" id="PS00344">
    <property type="entry name" value="GATA_ZN_FINGER_1"/>
    <property type="match status" value="1"/>
</dbReference>
<dbReference type="InterPro" id="IPR000679">
    <property type="entry name" value="Znf_GATA"/>
</dbReference>
<dbReference type="FunFam" id="3.30.50.10:FF:000007">
    <property type="entry name" value="Nitrogen regulatory AreA, N-terminal"/>
    <property type="match status" value="1"/>
</dbReference>
<dbReference type="PROSITE" id="PS50114">
    <property type="entry name" value="GATA_ZN_FINGER_2"/>
    <property type="match status" value="1"/>
</dbReference>
<evidence type="ECO:0000256" key="2">
    <source>
        <dbReference type="ARBA" id="ARBA00022723"/>
    </source>
</evidence>
<evidence type="ECO:0000256" key="5">
    <source>
        <dbReference type="ARBA" id="ARBA00023242"/>
    </source>
</evidence>
<feature type="region of interest" description="Disordered" evidence="8">
    <location>
        <begin position="68"/>
        <end position="108"/>
    </location>
</feature>
<dbReference type="OrthoDB" id="515401at2759"/>
<dbReference type="InterPro" id="IPR039355">
    <property type="entry name" value="Transcription_factor_GATA"/>
</dbReference>
<keyword evidence="2" id="KW-0479">Metal-binding</keyword>
<feature type="compositionally biased region" description="Polar residues" evidence="8">
    <location>
        <begin position="328"/>
        <end position="341"/>
    </location>
</feature>
<feature type="domain" description="GATA-type" evidence="9">
    <location>
        <begin position="23"/>
        <end position="76"/>
    </location>
</feature>
<organism evidence="10 11">
    <name type="scientific">Lachancea fermentati</name>
    <name type="common">Zygosaccharomyces fermentati</name>
    <dbReference type="NCBI Taxonomy" id="4955"/>
    <lineage>
        <taxon>Eukaryota</taxon>
        <taxon>Fungi</taxon>
        <taxon>Dikarya</taxon>
        <taxon>Ascomycota</taxon>
        <taxon>Saccharomycotina</taxon>
        <taxon>Saccharomycetes</taxon>
        <taxon>Saccharomycetales</taxon>
        <taxon>Saccharomycetaceae</taxon>
        <taxon>Lachancea</taxon>
    </lineage>
</organism>
<evidence type="ECO:0000313" key="11">
    <source>
        <dbReference type="Proteomes" id="UP000190831"/>
    </source>
</evidence>
<dbReference type="GO" id="GO:0000981">
    <property type="term" value="F:DNA-binding transcription factor activity, RNA polymerase II-specific"/>
    <property type="evidence" value="ECO:0007669"/>
    <property type="project" value="TreeGrafter"/>
</dbReference>